<evidence type="ECO:0000256" key="11">
    <source>
        <dbReference type="SAM" id="Phobius"/>
    </source>
</evidence>
<dbReference type="Pfam" id="PF12270">
    <property type="entry name" value="Cyt_c_ox_IV"/>
    <property type="match status" value="1"/>
</dbReference>
<evidence type="ECO:0000256" key="8">
    <source>
        <dbReference type="ARBA" id="ARBA00023136"/>
    </source>
</evidence>
<evidence type="ECO:0000256" key="5">
    <source>
        <dbReference type="ARBA" id="ARBA00022692"/>
    </source>
</evidence>
<name>A0A372ZV44_9ACTN</name>
<comment type="subcellular location">
    <subcellularLocation>
        <location evidence="2">Cell membrane</location>
        <topology evidence="2">Multi-pass membrane protein</topology>
    </subcellularLocation>
</comment>
<comment type="catalytic activity">
    <reaction evidence="9 10">
        <text>4 Fe(II)-[cytochrome c] + O2 + 8 H(+)(in) = 4 Fe(III)-[cytochrome c] + 2 H2O + 4 H(+)(out)</text>
        <dbReference type="Rhea" id="RHEA:11436"/>
        <dbReference type="Rhea" id="RHEA-COMP:10350"/>
        <dbReference type="Rhea" id="RHEA-COMP:14399"/>
        <dbReference type="ChEBI" id="CHEBI:15377"/>
        <dbReference type="ChEBI" id="CHEBI:15378"/>
        <dbReference type="ChEBI" id="CHEBI:15379"/>
        <dbReference type="ChEBI" id="CHEBI:29033"/>
        <dbReference type="ChEBI" id="CHEBI:29034"/>
        <dbReference type="EC" id="7.1.1.9"/>
    </reaction>
</comment>
<dbReference type="AlphaFoldDB" id="A0A372ZV44"/>
<evidence type="ECO:0000256" key="2">
    <source>
        <dbReference type="ARBA" id="ARBA00004651"/>
    </source>
</evidence>
<sequence>MKEQGKIFLGLSVFVLAMAITYGLWTNSDTNGPGLEAAGTTALFLAFALCAFIGYYLAFTARRVDSGAGDNPEAEVADDSGELGFFAPHSWQPLSLALGGALAFLGVIFGWWLMFWAAPIIMIGIFGWVFEFYRGENQNQ</sequence>
<dbReference type="EC" id="7.1.1.9" evidence="10"/>
<dbReference type="InterPro" id="IPR021050">
    <property type="entry name" value="Cyt_c_oxidase_su4_actinobac"/>
</dbReference>
<evidence type="ECO:0000256" key="6">
    <source>
        <dbReference type="ARBA" id="ARBA00022967"/>
    </source>
</evidence>
<comment type="function">
    <text evidence="1 10">Part of cytochrome c oxidase, its function is unknown.</text>
</comment>
<keyword evidence="13" id="KW-1185">Reference proteome</keyword>
<keyword evidence="6 10" id="KW-1278">Translocase</keyword>
<dbReference type="EMBL" id="QVIG01000001">
    <property type="protein sequence ID" value="RGD59167.1"/>
    <property type="molecule type" value="Genomic_DNA"/>
</dbReference>
<evidence type="ECO:0000256" key="9">
    <source>
        <dbReference type="ARBA" id="ARBA00047816"/>
    </source>
</evidence>
<dbReference type="Proteomes" id="UP000263377">
    <property type="component" value="Unassembled WGS sequence"/>
</dbReference>
<dbReference type="GO" id="GO:0022900">
    <property type="term" value="P:electron transport chain"/>
    <property type="evidence" value="ECO:0007669"/>
    <property type="project" value="InterPro"/>
</dbReference>
<dbReference type="GO" id="GO:0005886">
    <property type="term" value="C:plasma membrane"/>
    <property type="evidence" value="ECO:0007669"/>
    <property type="project" value="UniProtKB-SubCell"/>
</dbReference>
<evidence type="ECO:0000256" key="1">
    <source>
        <dbReference type="ARBA" id="ARBA00002536"/>
    </source>
</evidence>
<feature type="transmembrane region" description="Helical" evidence="11">
    <location>
        <begin position="7"/>
        <end position="25"/>
    </location>
</feature>
<evidence type="ECO:0000256" key="4">
    <source>
        <dbReference type="ARBA" id="ARBA00022475"/>
    </source>
</evidence>
<keyword evidence="5 11" id="KW-0812">Transmembrane</keyword>
<comment type="caution">
    <text evidence="12">The sequence shown here is derived from an EMBL/GenBank/DDBJ whole genome shotgun (WGS) entry which is preliminary data.</text>
</comment>
<evidence type="ECO:0000256" key="3">
    <source>
        <dbReference type="ARBA" id="ARBA00006870"/>
    </source>
</evidence>
<evidence type="ECO:0000313" key="12">
    <source>
        <dbReference type="EMBL" id="RGD59167.1"/>
    </source>
</evidence>
<comment type="subunit">
    <text evidence="10">Associates with subunits I, II and III to form cytochrome c oxidase.</text>
</comment>
<keyword evidence="8 10" id="KW-0472">Membrane</keyword>
<feature type="transmembrane region" description="Helical" evidence="11">
    <location>
        <begin position="102"/>
        <end position="130"/>
    </location>
</feature>
<dbReference type="GO" id="GO:0004129">
    <property type="term" value="F:cytochrome-c oxidase activity"/>
    <property type="evidence" value="ECO:0007669"/>
    <property type="project" value="UniProtKB-EC"/>
</dbReference>
<evidence type="ECO:0000256" key="7">
    <source>
        <dbReference type="ARBA" id="ARBA00022989"/>
    </source>
</evidence>
<keyword evidence="4 10" id="KW-1003">Cell membrane</keyword>
<proteinExistence type="inferred from homology"/>
<evidence type="ECO:0000313" key="13">
    <source>
        <dbReference type="Proteomes" id="UP000263377"/>
    </source>
</evidence>
<accession>A0A372ZV44</accession>
<comment type="similarity">
    <text evidence="3 10">Belongs to the cytochrome c oxidase bacterial subunit CtaF family.</text>
</comment>
<gene>
    <name evidence="12" type="ORF">DR950_16505</name>
</gene>
<organism evidence="12 13">
    <name type="scientific">Kitasatospora xanthocidica</name>
    <dbReference type="NCBI Taxonomy" id="83382"/>
    <lineage>
        <taxon>Bacteria</taxon>
        <taxon>Bacillati</taxon>
        <taxon>Actinomycetota</taxon>
        <taxon>Actinomycetes</taxon>
        <taxon>Kitasatosporales</taxon>
        <taxon>Streptomycetaceae</taxon>
        <taxon>Kitasatospora</taxon>
    </lineage>
</organism>
<evidence type="ECO:0000256" key="10">
    <source>
        <dbReference type="PIRNR" id="PIRNR017385"/>
    </source>
</evidence>
<reference evidence="12 13" key="1">
    <citation type="submission" date="2018-08" db="EMBL/GenBank/DDBJ databases">
        <title>Diversity &amp; Physiological Properties of Lignin-Decomposing Actinobacteria from Soil.</title>
        <authorList>
            <person name="Roh S.G."/>
            <person name="Kim S.B."/>
        </authorList>
    </citation>
    <scope>NUCLEOTIDE SEQUENCE [LARGE SCALE GENOMIC DNA]</scope>
    <source>
        <strain evidence="12 13">MMS17-GH009</strain>
    </source>
</reference>
<feature type="transmembrane region" description="Helical" evidence="11">
    <location>
        <begin position="37"/>
        <end position="58"/>
    </location>
</feature>
<dbReference type="RefSeq" id="WP_049651840.1">
    <property type="nucleotide sequence ID" value="NZ_QVIG01000001.1"/>
</dbReference>
<protein>
    <recommendedName>
        <fullName evidence="10">Cytochrome c oxidase polypeptide 4</fullName>
        <ecNumber evidence="10">7.1.1.9</ecNumber>
    </recommendedName>
    <alternativeName>
        <fullName evidence="10">Cytochrome aa3 subunit 4</fullName>
    </alternativeName>
    <alternativeName>
        <fullName evidence="10">Cytochrome c oxidase polypeptide IV</fullName>
    </alternativeName>
</protein>
<dbReference type="PIRSF" id="PIRSF017385">
    <property type="entry name" value="CtaF"/>
    <property type="match status" value="1"/>
</dbReference>
<keyword evidence="7 11" id="KW-1133">Transmembrane helix</keyword>